<keyword evidence="1" id="KW-0472">Membrane</keyword>
<dbReference type="InterPro" id="IPR050327">
    <property type="entry name" value="Proton-linked_MCT"/>
</dbReference>
<dbReference type="OrthoDB" id="6133240at2759"/>
<dbReference type="PANTHER" id="PTHR11360">
    <property type="entry name" value="MONOCARBOXYLATE TRANSPORTER"/>
    <property type="match status" value="1"/>
</dbReference>
<name>A0A0L8FTM7_OCTBM</name>
<dbReference type="KEGG" id="obi:106881221"/>
<protein>
    <recommendedName>
        <fullName evidence="3">Major facilitator superfamily (MFS) profile domain-containing protein</fullName>
    </recommendedName>
</protein>
<evidence type="ECO:0000313" key="2">
    <source>
        <dbReference type="EMBL" id="KOF68051.1"/>
    </source>
</evidence>
<proteinExistence type="predicted"/>
<evidence type="ECO:0008006" key="3">
    <source>
        <dbReference type="Google" id="ProtNLM"/>
    </source>
</evidence>
<dbReference type="InterPro" id="IPR011701">
    <property type="entry name" value="MFS"/>
</dbReference>
<dbReference type="InterPro" id="IPR036259">
    <property type="entry name" value="MFS_trans_sf"/>
</dbReference>
<keyword evidence="1" id="KW-0812">Transmembrane</keyword>
<feature type="transmembrane region" description="Helical" evidence="1">
    <location>
        <begin position="188"/>
        <end position="205"/>
    </location>
</feature>
<dbReference type="Pfam" id="PF07690">
    <property type="entry name" value="MFS_1"/>
    <property type="match status" value="1"/>
</dbReference>
<organism evidence="2">
    <name type="scientific">Octopus bimaculoides</name>
    <name type="common">California two-spotted octopus</name>
    <dbReference type="NCBI Taxonomy" id="37653"/>
    <lineage>
        <taxon>Eukaryota</taxon>
        <taxon>Metazoa</taxon>
        <taxon>Spiralia</taxon>
        <taxon>Lophotrochozoa</taxon>
        <taxon>Mollusca</taxon>
        <taxon>Cephalopoda</taxon>
        <taxon>Coleoidea</taxon>
        <taxon>Octopodiformes</taxon>
        <taxon>Octopoda</taxon>
        <taxon>Incirrata</taxon>
        <taxon>Octopodidae</taxon>
        <taxon>Octopus</taxon>
    </lineage>
</organism>
<gene>
    <name evidence="2" type="ORF">OCBIM_22008245mg</name>
</gene>
<dbReference type="GO" id="GO:0008028">
    <property type="term" value="F:monocarboxylic acid transmembrane transporter activity"/>
    <property type="evidence" value="ECO:0007669"/>
    <property type="project" value="TreeGrafter"/>
</dbReference>
<keyword evidence="1" id="KW-1133">Transmembrane helix</keyword>
<dbReference type="PANTHER" id="PTHR11360:SF284">
    <property type="entry name" value="EG:103B4.3 PROTEIN-RELATED"/>
    <property type="match status" value="1"/>
</dbReference>
<sequence length="304" mass="32692">MSTQPLKSETDVEDVEICQKRPVVPDGGWGWIVCFAAACTCFTVNGLTSSTGIFLIGLRRIFDDPVSKLSLIGALITGLSMLAAPVARVLLNYFSHRTAMILSGFIGCIGAILGAFSTSSDMMIITYGFISGLSTGISFFACHIITGLYFDKKRALAIGIINCGGGVGLMVMSLFLEHFIEFYGLRGSLLLISGLLLNFVVYGSLCRPLPSTYTDAKETAYVDSTNPSLAMELTSAIPESEYGENAKTKVKLNGVSGISNENQNTESLPVAAADNNFINDVSIVKNQKGDRNSIMETMFNCNWC</sequence>
<reference evidence="2" key="1">
    <citation type="submission" date="2015-07" db="EMBL/GenBank/DDBJ databases">
        <title>MeaNS - Measles Nucleotide Surveillance Program.</title>
        <authorList>
            <person name="Tran T."/>
            <person name="Druce J."/>
        </authorList>
    </citation>
    <scope>NUCLEOTIDE SEQUENCE</scope>
    <source>
        <strain evidence="2">UCB-OBI-ISO-001</strain>
        <tissue evidence="2">Gonad</tissue>
    </source>
</reference>
<dbReference type="Gene3D" id="1.20.1250.20">
    <property type="entry name" value="MFS general substrate transporter like domains"/>
    <property type="match status" value="1"/>
</dbReference>
<feature type="transmembrane region" description="Helical" evidence="1">
    <location>
        <begin position="29"/>
        <end position="57"/>
    </location>
</feature>
<feature type="transmembrane region" description="Helical" evidence="1">
    <location>
        <begin position="99"/>
        <end position="117"/>
    </location>
</feature>
<accession>A0A0L8FTM7</accession>
<feature type="transmembrane region" description="Helical" evidence="1">
    <location>
        <begin position="124"/>
        <end position="150"/>
    </location>
</feature>
<evidence type="ECO:0000256" key="1">
    <source>
        <dbReference type="SAM" id="Phobius"/>
    </source>
</evidence>
<dbReference type="EMBL" id="KQ426602">
    <property type="protein sequence ID" value="KOF68051.1"/>
    <property type="molecule type" value="Genomic_DNA"/>
</dbReference>
<feature type="transmembrane region" description="Helical" evidence="1">
    <location>
        <begin position="156"/>
        <end position="176"/>
    </location>
</feature>
<feature type="transmembrane region" description="Helical" evidence="1">
    <location>
        <begin position="69"/>
        <end position="87"/>
    </location>
</feature>
<dbReference type="OMA" id="TSINMAY"/>
<dbReference type="AlphaFoldDB" id="A0A0L8FTM7"/>
<dbReference type="SUPFAM" id="SSF103473">
    <property type="entry name" value="MFS general substrate transporter"/>
    <property type="match status" value="1"/>
</dbReference>